<comment type="catalytic activity">
    <reaction evidence="8 9">
        <text>(1S,2R)-1-C-(indol-3-yl)glycerol 3-phosphate + L-serine = D-glyceraldehyde 3-phosphate + L-tryptophan + H2O</text>
        <dbReference type="Rhea" id="RHEA:10532"/>
        <dbReference type="ChEBI" id="CHEBI:15377"/>
        <dbReference type="ChEBI" id="CHEBI:33384"/>
        <dbReference type="ChEBI" id="CHEBI:57912"/>
        <dbReference type="ChEBI" id="CHEBI:58866"/>
        <dbReference type="ChEBI" id="CHEBI:59776"/>
        <dbReference type="EC" id="4.2.1.20"/>
    </reaction>
</comment>
<dbReference type="EMBL" id="CZQA01000001">
    <property type="protein sequence ID" value="CUS31828.1"/>
    <property type="molecule type" value="Genomic_DNA"/>
</dbReference>
<dbReference type="EC" id="4.2.1.20" evidence="9"/>
<reference evidence="11 12" key="1">
    <citation type="submission" date="2015-10" db="EMBL/GenBank/DDBJ databases">
        <authorList>
            <person name="Gilbert D.G."/>
        </authorList>
    </citation>
    <scope>NUCLEOTIDE SEQUENCE [LARGE SCALE GENOMIC DNA]</scope>
    <source>
        <strain evidence="11">COMA1</strain>
    </source>
</reference>
<evidence type="ECO:0000256" key="3">
    <source>
        <dbReference type="ARBA" id="ARBA00011270"/>
    </source>
</evidence>
<keyword evidence="5 9" id="KW-0822">Tryptophan biosynthesis</keyword>
<evidence type="ECO:0000256" key="7">
    <source>
        <dbReference type="ARBA" id="ARBA00023239"/>
    </source>
</evidence>
<dbReference type="NCBIfam" id="TIGR00262">
    <property type="entry name" value="trpA"/>
    <property type="match status" value="1"/>
</dbReference>
<sequence>MSGRLDSTFSRLRQSKEKALIAYLMAGDPGLPETEQLVVALEQAGADIIELGVPFSDPIADGPVIQQAAERALKSGTSLRRILASVTLLRQRTEIPIILMLYYNSIHAMGCGEFCKAANAAGVDGLIVPDMPPDEAGPLKGPADAVGLPLIFLLAPTSTTDRRKLVAKESHGFVYYVSLTGITGAKLSNATDIQQNIEKLRKVSTAPVAVGFGVATPEDAARVSKMADGVIVGSAIVKQIAAHQQDPGMVKHVAEFVQSLKAAMAVG</sequence>
<dbReference type="STRING" id="1742972.COMA1_10286"/>
<dbReference type="UniPathway" id="UPA00035">
    <property type="reaction ID" value="UER00044"/>
</dbReference>
<evidence type="ECO:0000256" key="6">
    <source>
        <dbReference type="ARBA" id="ARBA00023141"/>
    </source>
</evidence>
<evidence type="ECO:0000256" key="10">
    <source>
        <dbReference type="RuleBase" id="RU003662"/>
    </source>
</evidence>
<comment type="pathway">
    <text evidence="2 9">Amino-acid biosynthesis; L-tryptophan biosynthesis; L-tryptophan from chorismate: step 5/5.</text>
</comment>
<dbReference type="PROSITE" id="PS00167">
    <property type="entry name" value="TRP_SYNTHASE_ALPHA"/>
    <property type="match status" value="1"/>
</dbReference>
<dbReference type="InterPro" id="IPR002028">
    <property type="entry name" value="Trp_synthase_suA"/>
</dbReference>
<evidence type="ECO:0000256" key="2">
    <source>
        <dbReference type="ARBA" id="ARBA00004733"/>
    </source>
</evidence>
<name>A0A0S4L7N9_9BACT</name>
<dbReference type="InterPro" id="IPR011060">
    <property type="entry name" value="RibuloseP-bd_barrel"/>
</dbReference>
<accession>A0A0S4L7N9</accession>
<comment type="function">
    <text evidence="1 9">The alpha subunit is responsible for the aldol cleavage of indoleglycerol phosphate to indole and glyceraldehyde 3-phosphate.</text>
</comment>
<comment type="subunit">
    <text evidence="3 9">Tetramer of two alpha and two beta chains.</text>
</comment>
<comment type="similarity">
    <text evidence="9 10">Belongs to the TrpA family.</text>
</comment>
<dbReference type="InterPro" id="IPR013785">
    <property type="entry name" value="Aldolase_TIM"/>
</dbReference>
<dbReference type="SUPFAM" id="SSF51366">
    <property type="entry name" value="Ribulose-phoshate binding barrel"/>
    <property type="match status" value="1"/>
</dbReference>
<feature type="active site" description="Proton acceptor" evidence="9">
    <location>
        <position position="61"/>
    </location>
</feature>
<dbReference type="PANTHER" id="PTHR43406:SF1">
    <property type="entry name" value="TRYPTOPHAN SYNTHASE ALPHA CHAIN, CHLOROPLASTIC"/>
    <property type="match status" value="1"/>
</dbReference>
<evidence type="ECO:0000313" key="12">
    <source>
        <dbReference type="Proteomes" id="UP000199032"/>
    </source>
</evidence>
<dbReference type="FunFam" id="3.20.20.70:FF:000037">
    <property type="entry name" value="Tryptophan synthase alpha chain"/>
    <property type="match status" value="1"/>
</dbReference>
<dbReference type="Proteomes" id="UP000199032">
    <property type="component" value="Unassembled WGS sequence"/>
</dbReference>
<feature type="active site" description="Proton acceptor" evidence="9">
    <location>
        <position position="50"/>
    </location>
</feature>
<dbReference type="InterPro" id="IPR018204">
    <property type="entry name" value="Trp_synthase_alpha_AS"/>
</dbReference>
<evidence type="ECO:0000256" key="4">
    <source>
        <dbReference type="ARBA" id="ARBA00022605"/>
    </source>
</evidence>
<dbReference type="Gene3D" id="3.20.20.70">
    <property type="entry name" value="Aldolase class I"/>
    <property type="match status" value="1"/>
</dbReference>
<dbReference type="RefSeq" id="WP_090742694.1">
    <property type="nucleotide sequence ID" value="NZ_CZQA01000001.1"/>
</dbReference>
<dbReference type="GO" id="GO:0004834">
    <property type="term" value="F:tryptophan synthase activity"/>
    <property type="evidence" value="ECO:0007669"/>
    <property type="project" value="UniProtKB-UniRule"/>
</dbReference>
<gene>
    <name evidence="9 11" type="primary">trpA</name>
    <name evidence="11" type="ORF">COMA1_10286</name>
</gene>
<dbReference type="OrthoDB" id="9804578at2"/>
<evidence type="ECO:0000256" key="8">
    <source>
        <dbReference type="ARBA" id="ARBA00049047"/>
    </source>
</evidence>
<dbReference type="PANTHER" id="PTHR43406">
    <property type="entry name" value="TRYPTOPHAN SYNTHASE, ALPHA CHAIN"/>
    <property type="match status" value="1"/>
</dbReference>
<keyword evidence="7 9" id="KW-0456">Lyase</keyword>
<protein>
    <recommendedName>
        <fullName evidence="9">Tryptophan synthase alpha chain</fullName>
        <ecNumber evidence="9">4.2.1.20</ecNumber>
    </recommendedName>
</protein>
<keyword evidence="6 9" id="KW-0057">Aromatic amino acid biosynthesis</keyword>
<dbReference type="CDD" id="cd04724">
    <property type="entry name" value="Tryptophan_synthase_alpha"/>
    <property type="match status" value="1"/>
</dbReference>
<dbReference type="GO" id="GO:0005829">
    <property type="term" value="C:cytosol"/>
    <property type="evidence" value="ECO:0007669"/>
    <property type="project" value="TreeGrafter"/>
</dbReference>
<organism evidence="11 12">
    <name type="scientific">Candidatus Nitrospira nitrosa</name>
    <dbReference type="NCBI Taxonomy" id="1742972"/>
    <lineage>
        <taxon>Bacteria</taxon>
        <taxon>Pseudomonadati</taxon>
        <taxon>Nitrospirota</taxon>
        <taxon>Nitrospiria</taxon>
        <taxon>Nitrospirales</taxon>
        <taxon>Nitrospiraceae</taxon>
        <taxon>Nitrospira</taxon>
    </lineage>
</organism>
<keyword evidence="4 9" id="KW-0028">Amino-acid biosynthesis</keyword>
<evidence type="ECO:0000256" key="5">
    <source>
        <dbReference type="ARBA" id="ARBA00022822"/>
    </source>
</evidence>
<evidence type="ECO:0000313" key="11">
    <source>
        <dbReference type="EMBL" id="CUS31828.1"/>
    </source>
</evidence>
<dbReference type="HAMAP" id="MF_00131">
    <property type="entry name" value="Trp_synth_alpha"/>
    <property type="match status" value="1"/>
</dbReference>
<evidence type="ECO:0000256" key="9">
    <source>
        <dbReference type="HAMAP-Rule" id="MF_00131"/>
    </source>
</evidence>
<keyword evidence="12" id="KW-1185">Reference proteome</keyword>
<dbReference type="Pfam" id="PF00290">
    <property type="entry name" value="Trp_syntA"/>
    <property type="match status" value="1"/>
</dbReference>
<proteinExistence type="inferred from homology"/>
<dbReference type="AlphaFoldDB" id="A0A0S4L7N9"/>
<evidence type="ECO:0000256" key="1">
    <source>
        <dbReference type="ARBA" id="ARBA00003365"/>
    </source>
</evidence>